<keyword evidence="7" id="KW-1185">Reference proteome</keyword>
<dbReference type="PANTHER" id="PTHR30055:SF148">
    <property type="entry name" value="TETR-FAMILY TRANSCRIPTIONAL REGULATOR"/>
    <property type="match status" value="1"/>
</dbReference>
<evidence type="ECO:0000256" key="4">
    <source>
        <dbReference type="PROSITE-ProRule" id="PRU00335"/>
    </source>
</evidence>
<dbReference type="PANTHER" id="PTHR30055">
    <property type="entry name" value="HTH-TYPE TRANSCRIPTIONAL REGULATOR RUTR"/>
    <property type="match status" value="1"/>
</dbReference>
<evidence type="ECO:0000256" key="1">
    <source>
        <dbReference type="ARBA" id="ARBA00023015"/>
    </source>
</evidence>
<evidence type="ECO:0000313" key="7">
    <source>
        <dbReference type="Proteomes" id="UP001500979"/>
    </source>
</evidence>
<evidence type="ECO:0000313" key="6">
    <source>
        <dbReference type="EMBL" id="GAA2780837.1"/>
    </source>
</evidence>
<organism evidence="6 7">
    <name type="scientific">Saccharopolyspora taberi</name>
    <dbReference type="NCBI Taxonomy" id="60895"/>
    <lineage>
        <taxon>Bacteria</taxon>
        <taxon>Bacillati</taxon>
        <taxon>Actinomycetota</taxon>
        <taxon>Actinomycetes</taxon>
        <taxon>Pseudonocardiales</taxon>
        <taxon>Pseudonocardiaceae</taxon>
        <taxon>Saccharopolyspora</taxon>
    </lineage>
</organism>
<dbReference type="EMBL" id="BAAAUX010000006">
    <property type="protein sequence ID" value="GAA2780837.1"/>
    <property type="molecule type" value="Genomic_DNA"/>
</dbReference>
<dbReference type="Proteomes" id="UP001500979">
    <property type="component" value="Unassembled WGS sequence"/>
</dbReference>
<comment type="caution">
    <text evidence="6">The sequence shown here is derived from an EMBL/GenBank/DDBJ whole genome shotgun (WGS) entry which is preliminary data.</text>
</comment>
<gene>
    <name evidence="6" type="ORF">GCM10010470_13340</name>
</gene>
<protein>
    <submittedName>
        <fullName evidence="6">TetR/AcrR family transcriptional regulator</fullName>
    </submittedName>
</protein>
<feature type="domain" description="HTH tetR-type" evidence="5">
    <location>
        <begin position="1"/>
        <end position="59"/>
    </location>
</feature>
<dbReference type="Gene3D" id="1.10.357.10">
    <property type="entry name" value="Tetracycline Repressor, domain 2"/>
    <property type="match status" value="1"/>
</dbReference>
<keyword evidence="3" id="KW-0804">Transcription</keyword>
<reference evidence="6 7" key="1">
    <citation type="journal article" date="2019" name="Int. J. Syst. Evol. Microbiol.">
        <title>The Global Catalogue of Microorganisms (GCM) 10K type strain sequencing project: providing services to taxonomists for standard genome sequencing and annotation.</title>
        <authorList>
            <consortium name="The Broad Institute Genomics Platform"/>
            <consortium name="The Broad Institute Genome Sequencing Center for Infectious Disease"/>
            <person name="Wu L."/>
            <person name="Ma J."/>
        </authorList>
    </citation>
    <scope>NUCLEOTIDE SEQUENCE [LARGE SCALE GENOMIC DNA]</scope>
    <source>
        <strain evidence="6 7">JCM 9383</strain>
    </source>
</reference>
<evidence type="ECO:0000256" key="3">
    <source>
        <dbReference type="ARBA" id="ARBA00023163"/>
    </source>
</evidence>
<sequence>MDEQILSAALDLFIESGVEGTSIERIAKRAGVGKLTVYRRWSSKEELIAQAVESLRGEAVPDEPADAPLAEQVERLLPRWADAMVRPRFRAMVARIFGSSAHHPELMAAYWENHVVPRRRTAHALLEQAKREGALSADTDVEVLIDMMVGGVLFRLLQPGNPDAAEMRRYLESVYRQAGLPVGNHSSTRPVQD</sequence>
<keyword evidence="1" id="KW-0805">Transcription regulation</keyword>
<dbReference type="SUPFAM" id="SSF46689">
    <property type="entry name" value="Homeodomain-like"/>
    <property type="match status" value="1"/>
</dbReference>
<dbReference type="RefSeq" id="WP_344678543.1">
    <property type="nucleotide sequence ID" value="NZ_BAAAUX010000006.1"/>
</dbReference>
<keyword evidence="2 4" id="KW-0238">DNA-binding</keyword>
<evidence type="ECO:0000256" key="2">
    <source>
        <dbReference type="ARBA" id="ARBA00023125"/>
    </source>
</evidence>
<dbReference type="Gene3D" id="1.10.10.60">
    <property type="entry name" value="Homeodomain-like"/>
    <property type="match status" value="1"/>
</dbReference>
<dbReference type="InterPro" id="IPR050109">
    <property type="entry name" value="HTH-type_TetR-like_transc_reg"/>
</dbReference>
<feature type="DNA-binding region" description="H-T-H motif" evidence="4">
    <location>
        <begin position="22"/>
        <end position="41"/>
    </location>
</feature>
<accession>A0ABN3V6T0</accession>
<dbReference type="InterPro" id="IPR011075">
    <property type="entry name" value="TetR_C"/>
</dbReference>
<dbReference type="PRINTS" id="PR00455">
    <property type="entry name" value="HTHTETR"/>
</dbReference>
<proteinExistence type="predicted"/>
<dbReference type="InterPro" id="IPR009057">
    <property type="entry name" value="Homeodomain-like_sf"/>
</dbReference>
<dbReference type="Pfam" id="PF16859">
    <property type="entry name" value="TetR_C_11"/>
    <property type="match status" value="1"/>
</dbReference>
<evidence type="ECO:0000259" key="5">
    <source>
        <dbReference type="PROSITE" id="PS50977"/>
    </source>
</evidence>
<dbReference type="InterPro" id="IPR036271">
    <property type="entry name" value="Tet_transcr_reg_TetR-rel_C_sf"/>
</dbReference>
<dbReference type="PROSITE" id="PS50977">
    <property type="entry name" value="HTH_TETR_2"/>
    <property type="match status" value="1"/>
</dbReference>
<dbReference type="Pfam" id="PF00440">
    <property type="entry name" value="TetR_N"/>
    <property type="match status" value="1"/>
</dbReference>
<name>A0ABN3V6T0_9PSEU</name>
<dbReference type="InterPro" id="IPR001647">
    <property type="entry name" value="HTH_TetR"/>
</dbReference>
<dbReference type="SUPFAM" id="SSF48498">
    <property type="entry name" value="Tetracyclin repressor-like, C-terminal domain"/>
    <property type="match status" value="1"/>
</dbReference>